<evidence type="ECO:0000256" key="1">
    <source>
        <dbReference type="SAM" id="MobiDB-lite"/>
    </source>
</evidence>
<protein>
    <submittedName>
        <fullName evidence="2">Epl101</fullName>
    </submittedName>
</protein>
<sequence>MRLTISRGLRRRVPKQGRGSPECECGVVVLELPR</sequence>
<reference evidence="2" key="1">
    <citation type="submission" date="2014-09" db="EMBL/GenBank/DDBJ databases">
        <authorList>
            <person name="Magalhaes I.L.F."/>
            <person name="Oliveira U."/>
            <person name="Santos F.R."/>
            <person name="Vidigal T.H.D.A."/>
            <person name="Brescovit A.D."/>
            <person name="Santos A.J."/>
        </authorList>
    </citation>
    <scope>NUCLEOTIDE SEQUENCE</scope>
    <source>
        <tissue evidence="2">Shoot tissue taken approximately 20 cm above the soil surface</tissue>
    </source>
</reference>
<evidence type="ECO:0000313" key="2">
    <source>
        <dbReference type="EMBL" id="JAE16564.1"/>
    </source>
</evidence>
<accession>A0A0A9FZB2</accession>
<dbReference type="EMBL" id="GBRH01181332">
    <property type="protein sequence ID" value="JAE16564.1"/>
    <property type="molecule type" value="Transcribed_RNA"/>
</dbReference>
<proteinExistence type="predicted"/>
<dbReference type="AlphaFoldDB" id="A0A0A9FZB2"/>
<name>A0A0A9FZB2_ARUDO</name>
<reference evidence="2" key="2">
    <citation type="journal article" date="2015" name="Data Brief">
        <title>Shoot transcriptome of the giant reed, Arundo donax.</title>
        <authorList>
            <person name="Barrero R.A."/>
            <person name="Guerrero F.D."/>
            <person name="Moolhuijzen P."/>
            <person name="Goolsby J.A."/>
            <person name="Tidwell J."/>
            <person name="Bellgard S.E."/>
            <person name="Bellgard M.I."/>
        </authorList>
    </citation>
    <scope>NUCLEOTIDE SEQUENCE</scope>
    <source>
        <tissue evidence="2">Shoot tissue taken approximately 20 cm above the soil surface</tissue>
    </source>
</reference>
<organism evidence="2">
    <name type="scientific">Arundo donax</name>
    <name type="common">Giant reed</name>
    <name type="synonym">Donax arundinaceus</name>
    <dbReference type="NCBI Taxonomy" id="35708"/>
    <lineage>
        <taxon>Eukaryota</taxon>
        <taxon>Viridiplantae</taxon>
        <taxon>Streptophyta</taxon>
        <taxon>Embryophyta</taxon>
        <taxon>Tracheophyta</taxon>
        <taxon>Spermatophyta</taxon>
        <taxon>Magnoliopsida</taxon>
        <taxon>Liliopsida</taxon>
        <taxon>Poales</taxon>
        <taxon>Poaceae</taxon>
        <taxon>PACMAD clade</taxon>
        <taxon>Arundinoideae</taxon>
        <taxon>Arundineae</taxon>
        <taxon>Arundo</taxon>
    </lineage>
</organism>
<feature type="region of interest" description="Disordered" evidence="1">
    <location>
        <begin position="1"/>
        <end position="22"/>
    </location>
</feature>